<accession>A0A397Q7V3</accession>
<keyword evidence="1" id="KW-0472">Membrane</keyword>
<evidence type="ECO:0000313" key="2">
    <source>
        <dbReference type="EMBL" id="RIA56569.1"/>
    </source>
</evidence>
<dbReference type="EMBL" id="QXDF01000001">
    <property type="protein sequence ID" value="RIA56569.1"/>
    <property type="molecule type" value="Genomic_DNA"/>
</dbReference>
<protein>
    <submittedName>
        <fullName evidence="2">Esterase/PHB depolymerase</fullName>
    </submittedName>
</protein>
<organism evidence="2 3">
    <name type="scientific">Dichotomicrobium thermohalophilum</name>
    <dbReference type="NCBI Taxonomy" id="933063"/>
    <lineage>
        <taxon>Bacteria</taxon>
        <taxon>Pseudomonadati</taxon>
        <taxon>Pseudomonadota</taxon>
        <taxon>Alphaproteobacteria</taxon>
        <taxon>Hyphomicrobiales</taxon>
        <taxon>Hyphomicrobiaceae</taxon>
        <taxon>Dichotomicrobium</taxon>
    </lineage>
</organism>
<dbReference type="RefSeq" id="WP_119061352.1">
    <property type="nucleotide sequence ID" value="NZ_QXDF01000001.1"/>
</dbReference>
<proteinExistence type="predicted"/>
<reference evidence="2 3" key="1">
    <citation type="submission" date="2018-08" db="EMBL/GenBank/DDBJ databases">
        <title>Genomic Encyclopedia of Archaeal and Bacterial Type Strains, Phase II (KMG-II): from individual species to whole genera.</title>
        <authorList>
            <person name="Goeker M."/>
        </authorList>
    </citation>
    <scope>NUCLEOTIDE SEQUENCE [LARGE SCALE GENOMIC DNA]</scope>
    <source>
        <strain evidence="2 3">DSM 5002</strain>
    </source>
</reference>
<comment type="caution">
    <text evidence="2">The sequence shown here is derived from an EMBL/GenBank/DDBJ whole genome shotgun (WGS) entry which is preliminary data.</text>
</comment>
<dbReference type="AlphaFoldDB" id="A0A397Q7V3"/>
<dbReference type="Proteomes" id="UP000266273">
    <property type="component" value="Unassembled WGS sequence"/>
</dbReference>
<evidence type="ECO:0000256" key="1">
    <source>
        <dbReference type="SAM" id="Phobius"/>
    </source>
</evidence>
<keyword evidence="1" id="KW-0812">Transmembrane</keyword>
<dbReference type="OrthoDB" id="505233at2"/>
<feature type="transmembrane region" description="Helical" evidence="1">
    <location>
        <begin position="7"/>
        <end position="29"/>
    </location>
</feature>
<dbReference type="PANTHER" id="PTHR42972">
    <property type="entry name" value="TOL-PAL SYSTEM PROTEIN TOLB"/>
    <property type="match status" value="1"/>
</dbReference>
<dbReference type="PANTHER" id="PTHR42972:SF8">
    <property type="entry name" value="POLYHYDROXYBUTYRATE DEPOLYMERASE"/>
    <property type="match status" value="1"/>
</dbReference>
<dbReference type="SUPFAM" id="SSF53474">
    <property type="entry name" value="alpha/beta-Hydrolases"/>
    <property type="match status" value="1"/>
</dbReference>
<dbReference type="Gene3D" id="3.40.50.1820">
    <property type="entry name" value="alpha/beta hydrolase"/>
    <property type="match status" value="2"/>
</dbReference>
<sequence length="365" mass="39477">MAAKKRTVFWTAVVGLLAVIAAVVLWFVWGSGQEGTAQPLPALGADIERTTVSGLSSGAYMAGQFQVAHSDIVVGAGLVAGGPYGCAESEFSRLWPIWTTAIPHNLNLALNACMDDSLAMMGKPDIETLVERTRELAGDDKIAPVDGLSSDRVYLFHARDDQTVARSVVAKAAEYYREMGVSGANLRFVRFDRGAHAFITLDDGSECGVSGPPFLNDCDYDQAGAIIRHLYADAMEPGGPPAGVFRVFDQTRYIEGGDQHSMAREGVVYVPPSCRDGAGCAVHVAFHGCEQNRARIGDAFIRGSGFARWADANQLIVLFPQTRRSTVNPKACWDWWGYTGLNYRERSAPQIAAVRSMVGRLAQQP</sequence>
<keyword evidence="3" id="KW-1185">Reference proteome</keyword>
<evidence type="ECO:0000313" key="3">
    <source>
        <dbReference type="Proteomes" id="UP000266273"/>
    </source>
</evidence>
<gene>
    <name evidence="2" type="ORF">BXY53_1675</name>
</gene>
<dbReference type="InterPro" id="IPR029058">
    <property type="entry name" value="AB_hydrolase_fold"/>
</dbReference>
<name>A0A397Q7V3_9HYPH</name>
<keyword evidence="1" id="KW-1133">Transmembrane helix</keyword>